<dbReference type="InterPro" id="IPR038770">
    <property type="entry name" value="Na+/solute_symporter_sf"/>
</dbReference>
<dbReference type="AlphaFoldDB" id="L8H9U2"/>
<feature type="compositionally biased region" description="Basic and acidic residues" evidence="7">
    <location>
        <begin position="736"/>
        <end position="749"/>
    </location>
</feature>
<feature type="transmembrane region" description="Helical" evidence="8">
    <location>
        <begin position="182"/>
        <end position="206"/>
    </location>
</feature>
<dbReference type="OrthoDB" id="2687058at2759"/>
<feature type="region of interest" description="Disordered" evidence="7">
    <location>
        <begin position="945"/>
        <end position="980"/>
    </location>
</feature>
<keyword evidence="2" id="KW-0813">Transport</keyword>
<dbReference type="Pfam" id="PF00999">
    <property type="entry name" value="Na_H_Exchanger"/>
    <property type="match status" value="1"/>
</dbReference>
<feature type="compositionally biased region" description="Polar residues" evidence="7">
    <location>
        <begin position="635"/>
        <end position="644"/>
    </location>
</feature>
<feature type="region of interest" description="Disordered" evidence="7">
    <location>
        <begin position="628"/>
        <end position="661"/>
    </location>
</feature>
<proteinExistence type="predicted"/>
<gene>
    <name evidence="10" type="ORF">ACA1_285200</name>
</gene>
<feature type="transmembrane region" description="Helical" evidence="8">
    <location>
        <begin position="330"/>
        <end position="352"/>
    </location>
</feature>
<evidence type="ECO:0000256" key="2">
    <source>
        <dbReference type="ARBA" id="ARBA00022448"/>
    </source>
</evidence>
<dbReference type="GO" id="GO:0016020">
    <property type="term" value="C:membrane"/>
    <property type="evidence" value="ECO:0007669"/>
    <property type="project" value="UniProtKB-SubCell"/>
</dbReference>
<dbReference type="InterPro" id="IPR050794">
    <property type="entry name" value="CPA2_transporter"/>
</dbReference>
<dbReference type="OMA" id="TWRESIT"/>
<feature type="region of interest" description="Disordered" evidence="7">
    <location>
        <begin position="697"/>
        <end position="771"/>
    </location>
</feature>
<dbReference type="InterPro" id="IPR006153">
    <property type="entry name" value="Cation/H_exchanger_TM"/>
</dbReference>
<dbReference type="Proteomes" id="UP000011083">
    <property type="component" value="Unassembled WGS sequence"/>
</dbReference>
<protein>
    <submittedName>
        <fullName evidence="10">Transporter, monovalent cation:proton antiporter2 (CPA2) family protein</fullName>
    </submittedName>
</protein>
<feature type="region of interest" description="Disordered" evidence="7">
    <location>
        <begin position="882"/>
        <end position="904"/>
    </location>
</feature>
<sequence length="980" mass="107766">MAGPSSIYEGANPLLTSPLDLFIIQLIIVVIVAKVLSYFFKFIKQPSVIAEVITGILLGPSVMGFVPGFTVNIFPTTSITIFNVIANVGLILFMFLVGLEVDPALMRRNLKGSAVISITAMVLPFVLGIGASAYIWNEMPMTKTATFASFLLFVGVAVSITAFPVLARILTDQGLTQSKVGIIALSSAAVDDVTAWIMLAVVVSIARSSGSLTAVYTLLVFAGYVVLMVVVLRPILSWLSKRVHARESMKHEFVILILVLLFISAWTTDVIGVHSMFGGFFLGVITPRGNGFAMRMTERIEDLIMIILVPLYFTYSGLRTDLSTLNTWQAGVTVVLIIAVSMLGKIGGATIASRLLRNSWRESLTIGFLLNTKGLVELVVLNVGLDIGVLTKEIFAAFVVMAIWNTILTTPIVWLLWTRTEKKRNPMMRKSSDYSVLVCIPEARIGVSMVTIAGALAKAHAKGIDSKRKPRIEAVHLTEISERPSTYFFALRLDKSDAVEFARQRASVLDVTFKVTARASADIADDLTKIANSRVQDLVILGWNRQKSDRINEGGRRVNHLMQHIRAPVGIFVDKGRLRDRTNVERVLFVYSFHSFEREAVKVALEMARDPDVHLTIVVPRKEWLMRDRHHQSAQHDMSSSTDALTPRDTNHASSSTSAATPAAAAKKKGAAWHQYFDILFLFGLLARLVRRCIHGPRKPTSQRRRPGASSPTTSARKENEVEMEERAAAAAVAAARERRTTGERHDSDDSSSSEGEDLAESPRVSLSDRPDSIALEAAGAASGKYALGSLLPSAFSAEQKRAEEQLMETFDGVQTLVRARPNMSLIVSESDDVLAEALDQEAKHVYQMIVIGNERKWSRTHQHVHHLNLHRHHLPHISFGRHDDIDDDAENDDAADGDDGSVQFSDLVGSSTTSLLVVHPPLESPAYIDTRLSVGGCFECLTRRRHHSDDDDDEGEEDEDVEAKHDKGEDSSSSSSDEV</sequence>
<evidence type="ECO:0000313" key="10">
    <source>
        <dbReference type="EMBL" id="ELR21181.1"/>
    </source>
</evidence>
<dbReference type="PANTHER" id="PTHR32468:SF0">
    <property type="entry name" value="K(+)_H(+) ANTIPORTER 1"/>
    <property type="match status" value="1"/>
</dbReference>
<evidence type="ECO:0000256" key="3">
    <source>
        <dbReference type="ARBA" id="ARBA00022692"/>
    </source>
</evidence>
<comment type="subcellular location">
    <subcellularLocation>
        <location evidence="1">Membrane</location>
        <topology evidence="1">Multi-pass membrane protein</topology>
    </subcellularLocation>
</comment>
<feature type="transmembrane region" description="Helical" evidence="8">
    <location>
        <begin position="52"/>
        <end position="74"/>
    </location>
</feature>
<dbReference type="Gene3D" id="1.20.1530.20">
    <property type="match status" value="1"/>
</dbReference>
<keyword evidence="11" id="KW-1185">Reference proteome</keyword>
<feature type="transmembrane region" description="Helical" evidence="8">
    <location>
        <begin position="22"/>
        <end position="40"/>
    </location>
</feature>
<dbReference type="EMBL" id="KB007908">
    <property type="protein sequence ID" value="ELR21181.1"/>
    <property type="molecule type" value="Genomic_DNA"/>
</dbReference>
<feature type="transmembrane region" description="Helical" evidence="8">
    <location>
        <begin position="147"/>
        <end position="170"/>
    </location>
</feature>
<evidence type="ECO:0000256" key="8">
    <source>
        <dbReference type="SAM" id="Phobius"/>
    </source>
</evidence>
<keyword evidence="4 8" id="KW-1133">Transmembrane helix</keyword>
<evidence type="ECO:0000256" key="7">
    <source>
        <dbReference type="SAM" id="MobiDB-lite"/>
    </source>
</evidence>
<dbReference type="RefSeq" id="XP_004344924.1">
    <property type="nucleotide sequence ID" value="XM_004344874.1"/>
</dbReference>
<feature type="compositionally biased region" description="Acidic residues" evidence="7">
    <location>
        <begin position="951"/>
        <end position="962"/>
    </location>
</feature>
<keyword evidence="5" id="KW-0406">Ion transport</keyword>
<dbReference type="PANTHER" id="PTHR32468">
    <property type="entry name" value="CATION/H + ANTIPORTER"/>
    <property type="match status" value="1"/>
</dbReference>
<keyword evidence="6 8" id="KW-0472">Membrane</keyword>
<dbReference type="GeneID" id="14922061"/>
<evidence type="ECO:0000256" key="6">
    <source>
        <dbReference type="ARBA" id="ARBA00023136"/>
    </source>
</evidence>
<keyword evidence="3 8" id="KW-0812">Transmembrane</keyword>
<feature type="compositionally biased region" description="Acidic residues" evidence="7">
    <location>
        <begin position="886"/>
        <end position="900"/>
    </location>
</feature>
<feature type="domain" description="Cation/H+ exchanger transmembrane" evidence="9">
    <location>
        <begin position="31"/>
        <end position="413"/>
    </location>
</feature>
<feature type="transmembrane region" description="Helical" evidence="8">
    <location>
        <begin position="212"/>
        <end position="232"/>
    </location>
</feature>
<evidence type="ECO:0000256" key="5">
    <source>
        <dbReference type="ARBA" id="ARBA00023065"/>
    </source>
</evidence>
<accession>L8H9U2</accession>
<dbReference type="KEGG" id="acan:ACA1_285200"/>
<evidence type="ECO:0000313" key="11">
    <source>
        <dbReference type="Proteomes" id="UP000011083"/>
    </source>
</evidence>
<dbReference type="Gene3D" id="3.40.50.12370">
    <property type="match status" value="1"/>
</dbReference>
<feature type="transmembrane region" description="Helical" evidence="8">
    <location>
        <begin position="395"/>
        <end position="417"/>
    </location>
</feature>
<organism evidence="10 11">
    <name type="scientific">Acanthamoeba castellanii (strain ATCC 30010 / Neff)</name>
    <dbReference type="NCBI Taxonomy" id="1257118"/>
    <lineage>
        <taxon>Eukaryota</taxon>
        <taxon>Amoebozoa</taxon>
        <taxon>Discosea</taxon>
        <taxon>Longamoebia</taxon>
        <taxon>Centramoebida</taxon>
        <taxon>Acanthamoebidae</taxon>
        <taxon>Acanthamoeba</taxon>
    </lineage>
</organism>
<feature type="transmembrane region" description="Helical" evidence="8">
    <location>
        <begin position="253"/>
        <end position="271"/>
    </location>
</feature>
<reference evidence="10 11" key="1">
    <citation type="journal article" date="2013" name="Genome Biol.">
        <title>Genome of Acanthamoeba castellanii highlights extensive lateral gene transfer and early evolution of tyrosine kinase signaling.</title>
        <authorList>
            <person name="Clarke M."/>
            <person name="Lohan A.J."/>
            <person name="Liu B."/>
            <person name="Lagkouvardos I."/>
            <person name="Roy S."/>
            <person name="Zafar N."/>
            <person name="Bertelli C."/>
            <person name="Schilde C."/>
            <person name="Kianianmomeni A."/>
            <person name="Burglin T.R."/>
            <person name="Frech C."/>
            <person name="Turcotte B."/>
            <person name="Kopec K.O."/>
            <person name="Synnott J.M."/>
            <person name="Choo C."/>
            <person name="Paponov I."/>
            <person name="Finkler A."/>
            <person name="Soon Heng Tan C."/>
            <person name="Hutchins A.P."/>
            <person name="Weinmeier T."/>
            <person name="Rattei T."/>
            <person name="Chu J.S."/>
            <person name="Gimenez G."/>
            <person name="Irimia M."/>
            <person name="Rigden D.J."/>
            <person name="Fitzpatrick D.A."/>
            <person name="Lorenzo-Morales J."/>
            <person name="Bateman A."/>
            <person name="Chiu C.H."/>
            <person name="Tang P."/>
            <person name="Hegemann P."/>
            <person name="Fromm H."/>
            <person name="Raoult D."/>
            <person name="Greub G."/>
            <person name="Miranda-Saavedra D."/>
            <person name="Chen N."/>
            <person name="Nash P."/>
            <person name="Ginger M.L."/>
            <person name="Horn M."/>
            <person name="Schaap P."/>
            <person name="Caler L."/>
            <person name="Loftus B."/>
        </authorList>
    </citation>
    <scope>NUCLEOTIDE SEQUENCE [LARGE SCALE GENOMIC DNA]</scope>
    <source>
        <strain evidence="10 11">Neff</strain>
    </source>
</reference>
<name>L8H9U2_ACACF</name>
<evidence type="ECO:0000259" key="9">
    <source>
        <dbReference type="Pfam" id="PF00999"/>
    </source>
</evidence>
<feature type="compositionally biased region" description="Basic and acidic residues" evidence="7">
    <location>
        <begin position="716"/>
        <end position="728"/>
    </location>
</feature>
<feature type="transmembrane region" description="Helical" evidence="8">
    <location>
        <begin position="300"/>
        <end position="318"/>
    </location>
</feature>
<dbReference type="GO" id="GO:0015297">
    <property type="term" value="F:antiporter activity"/>
    <property type="evidence" value="ECO:0007669"/>
    <property type="project" value="InterPro"/>
</dbReference>
<dbReference type="VEuPathDB" id="AmoebaDB:ACA1_285200"/>
<feature type="compositionally biased region" description="Acidic residues" evidence="7">
    <location>
        <begin position="750"/>
        <end position="760"/>
    </location>
</feature>
<feature type="transmembrane region" description="Helical" evidence="8">
    <location>
        <begin position="80"/>
        <end position="101"/>
    </location>
</feature>
<feature type="transmembrane region" description="Helical" evidence="8">
    <location>
        <begin position="113"/>
        <end position="135"/>
    </location>
</feature>
<dbReference type="GO" id="GO:1902600">
    <property type="term" value="P:proton transmembrane transport"/>
    <property type="evidence" value="ECO:0007669"/>
    <property type="project" value="InterPro"/>
</dbReference>
<feature type="compositionally biased region" description="Basic residues" evidence="7">
    <location>
        <begin position="697"/>
        <end position="707"/>
    </location>
</feature>
<evidence type="ECO:0000256" key="4">
    <source>
        <dbReference type="ARBA" id="ARBA00022989"/>
    </source>
</evidence>
<evidence type="ECO:0000256" key="1">
    <source>
        <dbReference type="ARBA" id="ARBA00004141"/>
    </source>
</evidence>